<dbReference type="Proteomes" id="UP000522331">
    <property type="component" value="Unassembled WGS sequence"/>
</dbReference>
<feature type="domain" description="BEN" evidence="3">
    <location>
        <begin position="193"/>
        <end position="292"/>
    </location>
</feature>
<evidence type="ECO:0000313" key="5">
    <source>
        <dbReference type="Proteomes" id="UP000522331"/>
    </source>
</evidence>
<evidence type="ECO:0000313" key="4">
    <source>
        <dbReference type="EMBL" id="NXB46525.1"/>
    </source>
</evidence>
<dbReference type="Pfam" id="PF10523">
    <property type="entry name" value="BEN"/>
    <property type="match status" value="2"/>
</dbReference>
<dbReference type="GO" id="GO:0003677">
    <property type="term" value="F:DNA binding"/>
    <property type="evidence" value="ECO:0007669"/>
    <property type="project" value="InterPro"/>
</dbReference>
<protein>
    <submittedName>
        <fullName evidence="4">BEND2 protein</fullName>
    </submittedName>
</protein>
<accession>A0A7K8E498</accession>
<reference evidence="4 5" key="1">
    <citation type="submission" date="2019-09" db="EMBL/GenBank/DDBJ databases">
        <title>Bird 10,000 Genomes (B10K) Project - Family phase.</title>
        <authorList>
            <person name="Zhang G."/>
        </authorList>
    </citation>
    <scope>NUCLEOTIDE SEQUENCE [LARGE SCALE GENOMIC DNA]</scope>
    <source>
        <strain evidence="4">B10K-DU-002-02</strain>
        <tissue evidence="4">Muscle</tissue>
    </source>
</reference>
<dbReference type="InterPro" id="IPR018379">
    <property type="entry name" value="BEN_domain"/>
</dbReference>
<evidence type="ECO:0000256" key="1">
    <source>
        <dbReference type="ARBA" id="ARBA00004123"/>
    </source>
</evidence>
<evidence type="ECO:0000259" key="3">
    <source>
        <dbReference type="PROSITE" id="PS51457"/>
    </source>
</evidence>
<keyword evidence="5" id="KW-1185">Reference proteome</keyword>
<feature type="domain" description="BEN" evidence="3">
    <location>
        <begin position="383"/>
        <end position="481"/>
    </location>
</feature>
<comment type="caution">
    <text evidence="4">The sequence shown here is derived from an EMBL/GenBank/DDBJ whole genome shotgun (WGS) entry which is preliminary data.</text>
</comment>
<organism evidence="4 5">
    <name type="scientific">Leucopsar rothschildi</name>
    <name type="common">Bali myna</name>
    <name type="synonym">Rothschild's mynah</name>
    <dbReference type="NCBI Taxonomy" id="127929"/>
    <lineage>
        <taxon>Eukaryota</taxon>
        <taxon>Metazoa</taxon>
        <taxon>Chordata</taxon>
        <taxon>Craniata</taxon>
        <taxon>Vertebrata</taxon>
        <taxon>Euteleostomi</taxon>
        <taxon>Archelosauria</taxon>
        <taxon>Archosauria</taxon>
        <taxon>Dinosauria</taxon>
        <taxon>Saurischia</taxon>
        <taxon>Theropoda</taxon>
        <taxon>Coelurosauria</taxon>
        <taxon>Aves</taxon>
        <taxon>Neognathae</taxon>
        <taxon>Neoaves</taxon>
        <taxon>Telluraves</taxon>
        <taxon>Australaves</taxon>
        <taxon>Passeriformes</taxon>
        <taxon>Sturnidae</taxon>
        <taxon>Leucopsar</taxon>
    </lineage>
</organism>
<dbReference type="PROSITE" id="PS51457">
    <property type="entry name" value="BEN"/>
    <property type="match status" value="2"/>
</dbReference>
<feature type="non-terminal residue" evidence="4">
    <location>
        <position position="488"/>
    </location>
</feature>
<dbReference type="EMBL" id="VZTC01003748">
    <property type="protein sequence ID" value="NXB46525.1"/>
    <property type="molecule type" value="Genomic_DNA"/>
</dbReference>
<sequence>MRTREEEYEDSDSVVYEYEPDYECESVLSEASYIGYQQNTLMEVLSYCQAMYDAIQKLDKKFDLLHRKVSEMQHTRIKPLLLKPVIVRAALQNGHVQVNSEVQHAPHSFQLESQQPVGRQSPPLPTIVSTHSLHSSYTATNGMPDLSPQSNLAPSVVESTVNGASSPVASPSIPTPSEPKCFCFTKEFVGDPARNVKVLGNHLVKAQQKTKPKYAARHLVRVLFPKKTLLCSVMGASARGRRTLDPNKIAAIREFLAANFPTYDLSEHGKDWKTCITNVNAMIRCLRSETKANPASSKHRHADCSTASMWGILEYPVFCSASFCFYLNYNEDIGVNSQNSQKMTSSTTDTFQNSGLDKFPEAFHTSSLHKHSLEPMEPLGSPSHNVQLPFSVIYVAKGKTRPELSARYLIRHMFPEDVLVKSNVYGSLDRGMSPLDSNKINALRDFLQDNFPSFDLNESGFDWKACVAAMNSSIRSLRHELKKATSGI</sequence>
<dbReference type="PANTHER" id="PTHR47305">
    <property type="entry name" value="BEN DOMAIN-CONTAINING PROTEIN 2"/>
    <property type="match status" value="1"/>
</dbReference>
<dbReference type="SMART" id="SM01025">
    <property type="entry name" value="BEN"/>
    <property type="match status" value="2"/>
</dbReference>
<comment type="subcellular location">
    <subcellularLocation>
        <location evidence="1">Nucleus</location>
    </subcellularLocation>
</comment>
<dbReference type="AlphaFoldDB" id="A0A7K8E498"/>
<evidence type="ECO:0000256" key="2">
    <source>
        <dbReference type="ARBA" id="ARBA00023242"/>
    </source>
</evidence>
<proteinExistence type="predicted"/>
<feature type="non-terminal residue" evidence="4">
    <location>
        <position position="1"/>
    </location>
</feature>
<dbReference type="PANTHER" id="PTHR47305:SF1">
    <property type="entry name" value="BEN DOMAIN-CONTAINING PROTEIN"/>
    <property type="match status" value="1"/>
</dbReference>
<keyword evidence="2" id="KW-0539">Nucleus</keyword>
<name>A0A7K8E498_LEURO</name>
<gene>
    <name evidence="4" type="primary">Bend2</name>
    <name evidence="4" type="ORF">LEUROT_R06207</name>
</gene>
<dbReference type="GO" id="GO:0005634">
    <property type="term" value="C:nucleus"/>
    <property type="evidence" value="ECO:0007669"/>
    <property type="project" value="UniProtKB-SubCell"/>
</dbReference>